<dbReference type="FunFam" id="1.20.1050.10:FF:000017">
    <property type="entry name" value="Maleylacetoacetate isomerase"/>
    <property type="match status" value="1"/>
</dbReference>
<feature type="domain" description="GST C-terminal" evidence="3">
    <location>
        <begin position="87"/>
        <end position="214"/>
    </location>
</feature>
<gene>
    <name evidence="4" type="ORF">VL15_16960</name>
</gene>
<reference evidence="4 5" key="1">
    <citation type="submission" date="2015-05" db="EMBL/GenBank/DDBJ databases">
        <title>Draft genome of Burkholderia cepacia LK29.</title>
        <authorList>
            <person name="Chan X.Y."/>
        </authorList>
    </citation>
    <scope>NUCLEOTIDE SEQUENCE [LARGE SCALE GENOMIC DNA]</scope>
    <source>
        <strain evidence="4 5">LK29</strain>
    </source>
</reference>
<dbReference type="GO" id="GO:0006559">
    <property type="term" value="P:L-phenylalanine catabolic process"/>
    <property type="evidence" value="ECO:0007669"/>
    <property type="project" value="TreeGrafter"/>
</dbReference>
<evidence type="ECO:0000313" key="5">
    <source>
        <dbReference type="Proteomes" id="UP000036338"/>
    </source>
</evidence>
<dbReference type="Pfam" id="PF13417">
    <property type="entry name" value="GST_N_3"/>
    <property type="match status" value="1"/>
</dbReference>
<keyword evidence="4" id="KW-0413">Isomerase</keyword>
<dbReference type="SFLD" id="SFLDS00019">
    <property type="entry name" value="Glutathione_Transferase_(cytos"/>
    <property type="match status" value="1"/>
</dbReference>
<evidence type="ECO:0000259" key="2">
    <source>
        <dbReference type="PROSITE" id="PS50404"/>
    </source>
</evidence>
<dbReference type="Gene3D" id="3.40.30.10">
    <property type="entry name" value="Glutaredoxin"/>
    <property type="match status" value="1"/>
</dbReference>
<dbReference type="PANTHER" id="PTHR42673">
    <property type="entry name" value="MALEYLACETOACETATE ISOMERASE"/>
    <property type="match status" value="1"/>
</dbReference>
<dbReference type="InterPro" id="IPR010987">
    <property type="entry name" value="Glutathione-S-Trfase_C-like"/>
</dbReference>
<dbReference type="EMBL" id="LDWR01000028">
    <property type="protein sequence ID" value="KML56150.1"/>
    <property type="molecule type" value="Genomic_DNA"/>
</dbReference>
<dbReference type="GO" id="GO:0005737">
    <property type="term" value="C:cytoplasm"/>
    <property type="evidence" value="ECO:0007669"/>
    <property type="project" value="InterPro"/>
</dbReference>
<dbReference type="CDD" id="cd03191">
    <property type="entry name" value="GST_C_Zeta"/>
    <property type="match status" value="1"/>
</dbReference>
<dbReference type="SFLD" id="SFLDG00358">
    <property type="entry name" value="Main_(cytGST)"/>
    <property type="match status" value="1"/>
</dbReference>
<dbReference type="CDD" id="cd03042">
    <property type="entry name" value="GST_N_Zeta"/>
    <property type="match status" value="1"/>
</dbReference>
<dbReference type="InterPro" id="IPR036282">
    <property type="entry name" value="Glutathione-S-Trfase_C_sf"/>
</dbReference>
<dbReference type="PROSITE" id="PS50405">
    <property type="entry name" value="GST_CTER"/>
    <property type="match status" value="1"/>
</dbReference>
<dbReference type="Proteomes" id="UP000036338">
    <property type="component" value="Unassembled WGS sequence"/>
</dbReference>
<dbReference type="InterPro" id="IPR034333">
    <property type="entry name" value="GST_Zeta_N"/>
</dbReference>
<dbReference type="PATRIC" id="fig|292.27.peg.3375"/>
<dbReference type="InterPro" id="IPR005955">
    <property type="entry name" value="GST_Zeta"/>
</dbReference>
<dbReference type="PROSITE" id="PS50404">
    <property type="entry name" value="GST_NTER"/>
    <property type="match status" value="1"/>
</dbReference>
<dbReference type="RefSeq" id="WP_048246989.1">
    <property type="nucleotide sequence ID" value="NZ_LDWR01000028.1"/>
</dbReference>
<proteinExistence type="inferred from homology"/>
<dbReference type="GO" id="GO:0006749">
    <property type="term" value="P:glutathione metabolic process"/>
    <property type="evidence" value="ECO:0007669"/>
    <property type="project" value="TreeGrafter"/>
</dbReference>
<accession>A0A0J5ZRJ9</accession>
<dbReference type="AlphaFoldDB" id="A0A0J5ZRJ9"/>
<evidence type="ECO:0000256" key="1">
    <source>
        <dbReference type="ARBA" id="ARBA00010007"/>
    </source>
</evidence>
<dbReference type="GO" id="GO:0004364">
    <property type="term" value="F:glutathione transferase activity"/>
    <property type="evidence" value="ECO:0007669"/>
    <property type="project" value="TreeGrafter"/>
</dbReference>
<evidence type="ECO:0000313" key="4">
    <source>
        <dbReference type="EMBL" id="KML56150.1"/>
    </source>
</evidence>
<protein>
    <submittedName>
        <fullName evidence="4">Maleylacetoacetate isomerase</fullName>
    </submittedName>
</protein>
<dbReference type="GO" id="GO:0016034">
    <property type="term" value="F:maleylacetoacetate isomerase activity"/>
    <property type="evidence" value="ECO:0007669"/>
    <property type="project" value="TreeGrafter"/>
</dbReference>
<dbReference type="InterPro" id="IPR040079">
    <property type="entry name" value="Glutathione_S-Trfase"/>
</dbReference>
<dbReference type="PANTHER" id="PTHR42673:SF21">
    <property type="entry name" value="GLUTATHIONE S-TRANSFERASE YFCF"/>
    <property type="match status" value="1"/>
</dbReference>
<dbReference type="Gene3D" id="1.20.1050.10">
    <property type="match status" value="1"/>
</dbReference>
<comment type="caution">
    <text evidence="4">The sequence shown here is derived from an EMBL/GenBank/DDBJ whole genome shotgun (WGS) entry which is preliminary data.</text>
</comment>
<feature type="domain" description="GST N-terminal" evidence="2">
    <location>
        <begin position="1"/>
        <end position="82"/>
    </location>
</feature>
<name>A0A0J5ZRJ9_BURCE</name>
<dbReference type="SUPFAM" id="SSF47616">
    <property type="entry name" value="GST C-terminal domain-like"/>
    <property type="match status" value="1"/>
</dbReference>
<dbReference type="InterPro" id="IPR034330">
    <property type="entry name" value="GST_Zeta_C"/>
</dbReference>
<dbReference type="NCBIfam" id="TIGR01262">
    <property type="entry name" value="maiA"/>
    <property type="match status" value="1"/>
</dbReference>
<dbReference type="InterPro" id="IPR036249">
    <property type="entry name" value="Thioredoxin-like_sf"/>
</dbReference>
<dbReference type="SUPFAM" id="SSF52833">
    <property type="entry name" value="Thioredoxin-like"/>
    <property type="match status" value="1"/>
</dbReference>
<dbReference type="InterPro" id="IPR004045">
    <property type="entry name" value="Glutathione_S-Trfase_N"/>
</dbReference>
<sequence length="214" mass="24181">MKLYSYFRSSASYRVRIALNLKQLPFDYVPVHMLRNGGEQLKDEYRALNPDAVVPTLTDGDATLQQSLAIIEYLEETHPEPALLPKQPVDRAYVRAVALQVACEIHPLNNLRVLKYLKHTLQVPEEAKNAWYRHWIEAGFETLETRLANDSRTGKLCFGDTPTLADVCVVPQVFNANRFSIDTTRYPTIQRIADHAATLDAFKSAEPGAQPDAE</sequence>
<comment type="similarity">
    <text evidence="1">Belongs to the GST superfamily. Zeta family.</text>
</comment>
<evidence type="ECO:0000259" key="3">
    <source>
        <dbReference type="PROSITE" id="PS50405"/>
    </source>
</evidence>
<organism evidence="4 5">
    <name type="scientific">Burkholderia cepacia</name>
    <name type="common">Pseudomonas cepacia</name>
    <dbReference type="NCBI Taxonomy" id="292"/>
    <lineage>
        <taxon>Bacteria</taxon>
        <taxon>Pseudomonadati</taxon>
        <taxon>Pseudomonadota</taxon>
        <taxon>Betaproteobacteria</taxon>
        <taxon>Burkholderiales</taxon>
        <taxon>Burkholderiaceae</taxon>
        <taxon>Burkholderia</taxon>
        <taxon>Burkholderia cepacia complex</taxon>
    </lineage>
</organism>